<dbReference type="GO" id="GO:0045943">
    <property type="term" value="P:positive regulation of transcription by RNA polymerase I"/>
    <property type="evidence" value="ECO:0007669"/>
    <property type="project" value="TreeGrafter"/>
</dbReference>
<dbReference type="PROSITE" id="PS50294">
    <property type="entry name" value="WD_REPEATS_REGION"/>
    <property type="match status" value="3"/>
</dbReference>
<dbReference type="PANTHER" id="PTHR19924:SF26">
    <property type="entry name" value="U3 SMALL NUCLEOLAR RNA-ASSOCIATED PROTEIN 15 HOMOLOG"/>
    <property type="match status" value="1"/>
</dbReference>
<protein>
    <submittedName>
        <fullName evidence="8">WD40 repeat-like protein</fullName>
    </submittedName>
</protein>
<comment type="subcellular location">
    <subcellularLocation>
        <location evidence="1">Nucleus</location>
        <location evidence="1">Nucleolus</location>
    </subcellularLocation>
</comment>
<dbReference type="InterPro" id="IPR019775">
    <property type="entry name" value="WD40_repeat_CS"/>
</dbReference>
<feature type="domain" description="U3 small nucleolar RNA-associated protein 15 C-terminal" evidence="7">
    <location>
        <begin position="404"/>
        <end position="566"/>
    </location>
</feature>
<dbReference type="InterPro" id="IPR036322">
    <property type="entry name" value="WD40_repeat_dom_sf"/>
</dbReference>
<name>A0A6G1H9I9_9PEZI</name>
<keyword evidence="9" id="KW-1185">Reference proteome</keyword>
<dbReference type="InterPro" id="IPR018983">
    <property type="entry name" value="U3_snoRNA-assocProt_15_C"/>
</dbReference>
<feature type="repeat" description="WD" evidence="6">
    <location>
        <begin position="140"/>
        <end position="182"/>
    </location>
</feature>
<evidence type="ECO:0000256" key="5">
    <source>
        <dbReference type="ARBA" id="ARBA00023242"/>
    </source>
</evidence>
<keyword evidence="4" id="KW-0677">Repeat</keyword>
<dbReference type="Proteomes" id="UP000800041">
    <property type="component" value="Unassembled WGS sequence"/>
</dbReference>
<dbReference type="PANTHER" id="PTHR19924">
    <property type="entry name" value="UTP15 U3 SMALL NUCLEOLAR RNA-ASSOCIATED PROTEIN 15 FAMILY MEMBER"/>
    <property type="match status" value="1"/>
</dbReference>
<evidence type="ECO:0000256" key="1">
    <source>
        <dbReference type="ARBA" id="ARBA00004604"/>
    </source>
</evidence>
<dbReference type="SUPFAM" id="SSF50978">
    <property type="entry name" value="WD40 repeat-like"/>
    <property type="match status" value="1"/>
</dbReference>
<evidence type="ECO:0000313" key="8">
    <source>
        <dbReference type="EMBL" id="KAF1989825.1"/>
    </source>
</evidence>
<dbReference type="Pfam" id="PF00400">
    <property type="entry name" value="WD40"/>
    <property type="match status" value="3"/>
</dbReference>
<accession>A0A6G1H9I9</accession>
<dbReference type="GO" id="GO:0006364">
    <property type="term" value="P:rRNA processing"/>
    <property type="evidence" value="ECO:0007669"/>
    <property type="project" value="UniProtKB-KW"/>
</dbReference>
<evidence type="ECO:0000256" key="6">
    <source>
        <dbReference type="PROSITE-ProRule" id="PRU00221"/>
    </source>
</evidence>
<feature type="repeat" description="WD" evidence="6">
    <location>
        <begin position="274"/>
        <end position="306"/>
    </location>
</feature>
<feature type="repeat" description="WD" evidence="6">
    <location>
        <begin position="183"/>
        <end position="215"/>
    </location>
</feature>
<keyword evidence="2" id="KW-0698">rRNA processing</keyword>
<evidence type="ECO:0000313" key="9">
    <source>
        <dbReference type="Proteomes" id="UP000800041"/>
    </source>
</evidence>
<keyword evidence="3 6" id="KW-0853">WD repeat</keyword>
<dbReference type="EMBL" id="ML977144">
    <property type="protein sequence ID" value="KAF1989825.1"/>
    <property type="molecule type" value="Genomic_DNA"/>
</dbReference>
<dbReference type="InterPro" id="IPR001680">
    <property type="entry name" value="WD40_rpt"/>
</dbReference>
<evidence type="ECO:0000256" key="4">
    <source>
        <dbReference type="ARBA" id="ARBA00022737"/>
    </source>
</evidence>
<evidence type="ECO:0000256" key="2">
    <source>
        <dbReference type="ARBA" id="ARBA00022552"/>
    </source>
</evidence>
<dbReference type="PROSITE" id="PS50082">
    <property type="entry name" value="WD_REPEATS_2"/>
    <property type="match status" value="3"/>
</dbReference>
<gene>
    <name evidence="8" type="ORF">K402DRAFT_264108</name>
</gene>
<reference evidence="8" key="1">
    <citation type="journal article" date="2020" name="Stud. Mycol.">
        <title>101 Dothideomycetes genomes: a test case for predicting lifestyles and emergence of pathogens.</title>
        <authorList>
            <person name="Haridas S."/>
            <person name="Albert R."/>
            <person name="Binder M."/>
            <person name="Bloem J."/>
            <person name="Labutti K."/>
            <person name="Salamov A."/>
            <person name="Andreopoulos B."/>
            <person name="Baker S."/>
            <person name="Barry K."/>
            <person name="Bills G."/>
            <person name="Bluhm B."/>
            <person name="Cannon C."/>
            <person name="Castanera R."/>
            <person name="Culley D."/>
            <person name="Daum C."/>
            <person name="Ezra D."/>
            <person name="Gonzalez J."/>
            <person name="Henrissat B."/>
            <person name="Kuo A."/>
            <person name="Liang C."/>
            <person name="Lipzen A."/>
            <person name="Lutzoni F."/>
            <person name="Magnuson J."/>
            <person name="Mondo S."/>
            <person name="Nolan M."/>
            <person name="Ohm R."/>
            <person name="Pangilinan J."/>
            <person name="Park H.-J."/>
            <person name="Ramirez L."/>
            <person name="Alfaro M."/>
            <person name="Sun H."/>
            <person name="Tritt A."/>
            <person name="Yoshinaga Y."/>
            <person name="Zwiers L.-H."/>
            <person name="Turgeon B."/>
            <person name="Goodwin S."/>
            <person name="Spatafora J."/>
            <person name="Crous P."/>
            <person name="Grigoriev I."/>
        </authorList>
    </citation>
    <scope>NUCLEOTIDE SEQUENCE</scope>
    <source>
        <strain evidence="8">CBS 113979</strain>
    </source>
</reference>
<keyword evidence="5" id="KW-0539">Nucleus</keyword>
<dbReference type="PROSITE" id="PS00678">
    <property type="entry name" value="WD_REPEATS_1"/>
    <property type="match status" value="1"/>
</dbReference>
<dbReference type="AlphaFoldDB" id="A0A6G1H9I9"/>
<dbReference type="OrthoDB" id="431715at2759"/>
<dbReference type="Pfam" id="PF09384">
    <property type="entry name" value="UTP15_C"/>
    <property type="match status" value="1"/>
</dbReference>
<dbReference type="Gene3D" id="2.130.10.10">
    <property type="entry name" value="YVTN repeat-like/Quinoprotein amine dehydrogenase"/>
    <property type="match status" value="2"/>
</dbReference>
<dbReference type="InterPro" id="IPR020472">
    <property type="entry name" value="WD40_PAC1"/>
</dbReference>
<dbReference type="SMART" id="SM00320">
    <property type="entry name" value="WD40"/>
    <property type="match status" value="4"/>
</dbReference>
<dbReference type="PRINTS" id="PR00320">
    <property type="entry name" value="GPROTEINBRPT"/>
</dbReference>
<evidence type="ECO:0000256" key="3">
    <source>
        <dbReference type="ARBA" id="ARBA00022574"/>
    </source>
</evidence>
<dbReference type="InterPro" id="IPR015943">
    <property type="entry name" value="WD40/YVTN_repeat-like_dom_sf"/>
</dbReference>
<evidence type="ECO:0000259" key="7">
    <source>
        <dbReference type="Pfam" id="PF09384"/>
    </source>
</evidence>
<organism evidence="8 9">
    <name type="scientific">Aulographum hederae CBS 113979</name>
    <dbReference type="NCBI Taxonomy" id="1176131"/>
    <lineage>
        <taxon>Eukaryota</taxon>
        <taxon>Fungi</taxon>
        <taxon>Dikarya</taxon>
        <taxon>Ascomycota</taxon>
        <taxon>Pezizomycotina</taxon>
        <taxon>Dothideomycetes</taxon>
        <taxon>Pleosporomycetidae</taxon>
        <taxon>Aulographales</taxon>
        <taxon>Aulographaceae</taxon>
    </lineage>
</organism>
<dbReference type="GO" id="GO:0005730">
    <property type="term" value="C:nucleolus"/>
    <property type="evidence" value="ECO:0007669"/>
    <property type="project" value="UniProtKB-SubCell"/>
</dbReference>
<proteinExistence type="predicted"/>
<sequence length="570" mass="61924">MATEVVPLQPVKTATGPSPLTPDQIYWSQFSSQAHLSSPGGSAVTHISSPLEYPAVPYISASASISSAANQATFAITTGPRIILHSTSSRQPTRTLSRLPPGATAYSGSIRRDGRVLAAGSDSGLIQVYDVGSRAILKTWHEHRQPVWVTKWHPSDLTSLMSCSDDATVRLWDLPSETAVRSWRGHADYARSGSWLEGGRAVMSGSYDGMVKIWDPRVDSRSGYSDTDKAVLTFKMPGPVEAVLPMPGGTSVVASAENKIAVLDLVAGRPMQVLSNHQKTVSALALASKGKRVLSGGLDGHVKVFDSETWNVVAGFKYQSPVLSLSVVADTASKDTPDKHLVVGLQSGVLSVRTRLSGAQKVAAREKKQEMAALAEGKIEEYDNKKKRKQRGKGWEKRLRGKEFKGEDVDIIIDGNPLGNSRKLQPWERLAHKGMYSKALDVVFEPKNPSKAETLTLLTHLVHSSALRTALSHRTARDLQPILRWLVRAISDPRYIKLTVDVALIVLDLYSEHFGDDLVADADEGGPGSEDMREVRRLIERLHNGVRRGCDVAMQAVRVEGMVGLLGVEG</sequence>